<keyword evidence="1" id="KW-0732">Signal</keyword>
<evidence type="ECO:0000313" key="4">
    <source>
        <dbReference type="Proteomes" id="UP001151699"/>
    </source>
</evidence>
<evidence type="ECO:0000259" key="2">
    <source>
        <dbReference type="SMART" id="SM00737"/>
    </source>
</evidence>
<sequence length="148" mass="16014">MLRTILLIALSVASASANLNFQNCGSQSNVQALRIRGCESTPCHFERGGQYYGEVDVIKAVNTPVLPVEVLAVPGFPFPAIPVFSGDLCQELIIGTCPTVAGEFHRFRIYIDLPATGLPPVNSLNVRIVIRDGLNQTQVCMQFPVTVV</sequence>
<feature type="domain" description="MD-2-related lipid-recognition" evidence="2">
    <location>
        <begin position="21"/>
        <end position="145"/>
    </location>
</feature>
<dbReference type="SMART" id="SM00737">
    <property type="entry name" value="ML"/>
    <property type="match status" value="1"/>
</dbReference>
<dbReference type="Pfam" id="PF02221">
    <property type="entry name" value="E1_DerP2_DerF2"/>
    <property type="match status" value="1"/>
</dbReference>
<protein>
    <recommendedName>
        <fullName evidence="2">MD-2-related lipid-recognition domain-containing protein</fullName>
    </recommendedName>
</protein>
<organism evidence="3 4">
    <name type="scientific">Pseudolycoriella hygida</name>
    <dbReference type="NCBI Taxonomy" id="35572"/>
    <lineage>
        <taxon>Eukaryota</taxon>
        <taxon>Metazoa</taxon>
        <taxon>Ecdysozoa</taxon>
        <taxon>Arthropoda</taxon>
        <taxon>Hexapoda</taxon>
        <taxon>Insecta</taxon>
        <taxon>Pterygota</taxon>
        <taxon>Neoptera</taxon>
        <taxon>Endopterygota</taxon>
        <taxon>Diptera</taxon>
        <taxon>Nematocera</taxon>
        <taxon>Sciaroidea</taxon>
        <taxon>Sciaridae</taxon>
        <taxon>Pseudolycoriella</taxon>
    </lineage>
</organism>
<feature type="signal peptide" evidence="1">
    <location>
        <begin position="1"/>
        <end position="17"/>
    </location>
</feature>
<dbReference type="InterPro" id="IPR014756">
    <property type="entry name" value="Ig_E-set"/>
</dbReference>
<dbReference type="Gene3D" id="2.60.40.770">
    <property type="match status" value="1"/>
</dbReference>
<dbReference type="AlphaFoldDB" id="A0A9Q0NAV8"/>
<evidence type="ECO:0000256" key="1">
    <source>
        <dbReference type="SAM" id="SignalP"/>
    </source>
</evidence>
<dbReference type="InterPro" id="IPR003172">
    <property type="entry name" value="ML_dom"/>
</dbReference>
<keyword evidence="4" id="KW-1185">Reference proteome</keyword>
<reference evidence="3" key="1">
    <citation type="submission" date="2022-07" db="EMBL/GenBank/DDBJ databases">
        <authorList>
            <person name="Trinca V."/>
            <person name="Uliana J.V.C."/>
            <person name="Torres T.T."/>
            <person name="Ward R.J."/>
            <person name="Monesi N."/>
        </authorList>
    </citation>
    <scope>NUCLEOTIDE SEQUENCE</scope>
    <source>
        <strain evidence="3">HSMRA1968</strain>
        <tissue evidence="3">Whole embryos</tissue>
    </source>
</reference>
<accession>A0A9Q0NAV8</accession>
<feature type="chain" id="PRO_5040425081" description="MD-2-related lipid-recognition domain-containing protein" evidence="1">
    <location>
        <begin position="18"/>
        <end position="148"/>
    </location>
</feature>
<dbReference type="Proteomes" id="UP001151699">
    <property type="component" value="Chromosome A"/>
</dbReference>
<dbReference type="SUPFAM" id="SSF81296">
    <property type="entry name" value="E set domains"/>
    <property type="match status" value="1"/>
</dbReference>
<evidence type="ECO:0000313" key="3">
    <source>
        <dbReference type="EMBL" id="KAJ6646980.1"/>
    </source>
</evidence>
<comment type="caution">
    <text evidence="3">The sequence shown here is derived from an EMBL/GenBank/DDBJ whole genome shotgun (WGS) entry which is preliminary data.</text>
</comment>
<gene>
    <name evidence="3" type="ORF">Bhyg_02197</name>
</gene>
<proteinExistence type="predicted"/>
<dbReference type="OrthoDB" id="6489092at2759"/>
<dbReference type="EMBL" id="WJQU01000001">
    <property type="protein sequence ID" value="KAJ6646980.1"/>
    <property type="molecule type" value="Genomic_DNA"/>
</dbReference>
<name>A0A9Q0NAV8_9DIPT</name>